<gene>
    <name evidence="5" type="ORF">KDL28_01625</name>
</gene>
<dbReference type="SUPFAM" id="SSF48452">
    <property type="entry name" value="TPR-like"/>
    <property type="match status" value="1"/>
</dbReference>
<dbReference type="EMBL" id="JAGSOV010000006">
    <property type="protein sequence ID" value="MCO1653746.1"/>
    <property type="molecule type" value="Genomic_DNA"/>
</dbReference>
<dbReference type="SMART" id="SM01043">
    <property type="entry name" value="BTAD"/>
    <property type="match status" value="1"/>
</dbReference>
<dbReference type="Gene3D" id="1.25.40.10">
    <property type="entry name" value="Tetratricopeptide repeat domain"/>
    <property type="match status" value="1"/>
</dbReference>
<feature type="domain" description="OmpR/PhoB-type" evidence="4">
    <location>
        <begin position="11"/>
        <end position="114"/>
    </location>
</feature>
<dbReference type="PROSITE" id="PS51755">
    <property type="entry name" value="OMPR_PHOB"/>
    <property type="match status" value="1"/>
</dbReference>
<proteinExistence type="inferred from homology"/>
<dbReference type="PRINTS" id="PR00364">
    <property type="entry name" value="DISEASERSIST"/>
</dbReference>
<evidence type="ECO:0000256" key="3">
    <source>
        <dbReference type="PROSITE-ProRule" id="PRU01091"/>
    </source>
</evidence>
<dbReference type="SUPFAM" id="SSF52540">
    <property type="entry name" value="P-loop containing nucleoside triphosphate hydrolases"/>
    <property type="match status" value="1"/>
</dbReference>
<feature type="DNA-binding region" description="OmpR/PhoB-type" evidence="3">
    <location>
        <begin position="11"/>
        <end position="114"/>
    </location>
</feature>
<dbReference type="InterPro" id="IPR036388">
    <property type="entry name" value="WH-like_DNA-bd_sf"/>
</dbReference>
<evidence type="ECO:0000256" key="1">
    <source>
        <dbReference type="ARBA" id="ARBA00005820"/>
    </source>
</evidence>
<dbReference type="CDD" id="cd15831">
    <property type="entry name" value="BTAD"/>
    <property type="match status" value="1"/>
</dbReference>
<comment type="caution">
    <text evidence="5">The sequence shown here is derived from an EMBL/GenBank/DDBJ whole genome shotgun (WGS) entry which is preliminary data.</text>
</comment>
<dbReference type="Pfam" id="PF00486">
    <property type="entry name" value="Trans_reg_C"/>
    <property type="match status" value="1"/>
</dbReference>
<sequence length="950" mass="97666">MTRPAADPVTGPAVTAPGSVSVSVLGPLTATVDGRPVDLRGPRQRAVLAALVLAGPRVVTVDRLLADVWGDAAPGVGTLHYYVSQIRHALEPSRARGEPPAVVVRQGPGYALRLPDEAVDARRFARLAAEGAQALADGRPRAVELLEAALGLWRGPAYADVADAGFLAPELTRLGELRLAAAEDLIDARLRAGDTAVAVATAREHTARHPLRERGWELLVLALSRAGRQAEALAAVATVRRLLAEELGLDPGPGLLRVEAAVRAQETAPPAPAPRAPAPSAAIPVPLTAMVGRDELLAEVVADLGDHRLVTLTGPGGVGKTRLALEVAARLGPATDAVLVELAVLDDPALLTTTLAAALGLSAAEPAALAGLLGGRAVLVLLDNCEHLVGAVAGLLADLLARCPGLRVLATSRATLELPGELVREVPPLDPAGAATRLFVQRARSAAPGWRPDAAELAAVARVCAQLDGLPLAVELAATRMRVLSAEELAAAIDRSRLALPSDGQGGAPAHQRGMERTADWSYSSLDEPQRRMFRRLAVFAGPFDLAAAAALAEPGTARPDDPFDDAVPLVAGLVRRSLLATVPGAGPRRFRMLRTLREFALLRAGAGERAATEAAHRRFVLRAAVAAEREIRGPAAAATMAGLRRDRAEHRAALGSALAAGDASAAAGLCAALSWFWYRDGAIGEGLRFAAAALDLPGAVEDGLRAQVLHGTGGLRYLAADAAGAARALRTATELAAAAGEAVLTAHSAAWLAHMRTFLDPAAEALAAAEAAAEAAAGTEPWVHAEALMIAGMARRRTGAAPARPVLARAVDVAEAAGHGWAVVSSTWALMKAAVDDGDLDAALAAAARMRGPLSADGDVTSWLVLVHTTAGVLAGTGRAAEAATLMGAVDALGERVGFHPGRMDPVDGPREAEAVRAALDPADLARHLARGRDLGRAEVDALLGELLG</sequence>
<dbReference type="SMART" id="SM00862">
    <property type="entry name" value="Trans_reg_C"/>
    <property type="match status" value="1"/>
</dbReference>
<dbReference type="Proteomes" id="UP001165283">
    <property type="component" value="Unassembled WGS sequence"/>
</dbReference>
<dbReference type="Gene3D" id="1.10.10.10">
    <property type="entry name" value="Winged helix-like DNA-binding domain superfamily/Winged helix DNA-binding domain"/>
    <property type="match status" value="1"/>
</dbReference>
<reference evidence="5" key="1">
    <citation type="submission" date="2021-04" db="EMBL/GenBank/DDBJ databases">
        <title>Pseudonocardia sp. nov., isolated from sandy soil of mangrove forest.</title>
        <authorList>
            <person name="Zan Z."/>
            <person name="Huang R."/>
            <person name="Liu W."/>
        </authorList>
    </citation>
    <scope>NUCLEOTIDE SEQUENCE</scope>
    <source>
        <strain evidence="5">S2-4</strain>
    </source>
</reference>
<keyword evidence="2 3" id="KW-0238">DNA-binding</keyword>
<name>A0ABT0ZSQ2_9PSEU</name>
<evidence type="ECO:0000259" key="4">
    <source>
        <dbReference type="PROSITE" id="PS51755"/>
    </source>
</evidence>
<comment type="similarity">
    <text evidence="1">Belongs to the AfsR/DnrI/RedD regulatory family.</text>
</comment>
<evidence type="ECO:0000313" key="6">
    <source>
        <dbReference type="Proteomes" id="UP001165283"/>
    </source>
</evidence>
<dbReference type="InterPro" id="IPR001867">
    <property type="entry name" value="OmpR/PhoB-type_DNA-bd"/>
</dbReference>
<dbReference type="SUPFAM" id="SSF46894">
    <property type="entry name" value="C-terminal effector domain of the bipartite response regulators"/>
    <property type="match status" value="1"/>
</dbReference>
<dbReference type="InterPro" id="IPR027417">
    <property type="entry name" value="P-loop_NTPase"/>
</dbReference>
<dbReference type="InterPro" id="IPR016032">
    <property type="entry name" value="Sig_transdc_resp-reg_C-effctor"/>
</dbReference>
<protein>
    <submittedName>
        <fullName evidence="5">Winged helix-turn-helix domain-containing protein</fullName>
    </submittedName>
</protein>
<dbReference type="PANTHER" id="PTHR47691:SF3">
    <property type="entry name" value="HTH-TYPE TRANSCRIPTIONAL REGULATOR RV0890C-RELATED"/>
    <property type="match status" value="1"/>
</dbReference>
<accession>A0ABT0ZSQ2</accession>
<keyword evidence="6" id="KW-1185">Reference proteome</keyword>
<dbReference type="Pfam" id="PF03704">
    <property type="entry name" value="BTAD"/>
    <property type="match status" value="1"/>
</dbReference>
<evidence type="ECO:0000256" key="2">
    <source>
        <dbReference type="ARBA" id="ARBA00023125"/>
    </source>
</evidence>
<dbReference type="InterPro" id="IPR005158">
    <property type="entry name" value="BTAD"/>
</dbReference>
<dbReference type="PANTHER" id="PTHR47691">
    <property type="entry name" value="REGULATOR-RELATED"/>
    <property type="match status" value="1"/>
</dbReference>
<dbReference type="InterPro" id="IPR011990">
    <property type="entry name" value="TPR-like_helical_dom_sf"/>
</dbReference>
<dbReference type="RefSeq" id="WP_252435335.1">
    <property type="nucleotide sequence ID" value="NZ_JAGSOV010000006.1"/>
</dbReference>
<evidence type="ECO:0000313" key="5">
    <source>
        <dbReference type="EMBL" id="MCO1653746.1"/>
    </source>
</evidence>
<organism evidence="5 6">
    <name type="scientific">Pseudonocardia humida</name>
    <dbReference type="NCBI Taxonomy" id="2800819"/>
    <lineage>
        <taxon>Bacteria</taxon>
        <taxon>Bacillati</taxon>
        <taxon>Actinomycetota</taxon>
        <taxon>Actinomycetes</taxon>
        <taxon>Pseudonocardiales</taxon>
        <taxon>Pseudonocardiaceae</taxon>
        <taxon>Pseudonocardia</taxon>
    </lineage>
</organism>